<feature type="transmembrane region" description="Helical" evidence="7">
    <location>
        <begin position="9"/>
        <end position="30"/>
    </location>
</feature>
<protein>
    <recommendedName>
        <fullName evidence="7">Battenin</fullName>
    </recommendedName>
</protein>
<dbReference type="InterPro" id="IPR036259">
    <property type="entry name" value="MFS_trans_sf"/>
</dbReference>
<reference evidence="8 9" key="1">
    <citation type="submission" date="2024-11" db="EMBL/GenBank/DDBJ databases">
        <title>Adaptive evolution of stress response genes in parasites aligns with host niche diversity.</title>
        <authorList>
            <person name="Hahn C."/>
            <person name="Resl P."/>
        </authorList>
    </citation>
    <scope>NUCLEOTIDE SEQUENCE [LARGE SCALE GENOMIC DNA]</scope>
    <source>
        <strain evidence="8">EGGRZ-B1_66</strain>
        <tissue evidence="8">Body</tissue>
    </source>
</reference>
<dbReference type="Proteomes" id="UP001626550">
    <property type="component" value="Unassembled WGS sequence"/>
</dbReference>
<evidence type="ECO:0000256" key="4">
    <source>
        <dbReference type="ARBA" id="ARBA00022692"/>
    </source>
</evidence>
<dbReference type="GO" id="GO:0012505">
    <property type="term" value="C:endomembrane system"/>
    <property type="evidence" value="ECO:0007669"/>
    <property type="project" value="UniProtKB-SubCell"/>
</dbReference>
<feature type="transmembrane region" description="Helical" evidence="7">
    <location>
        <begin position="142"/>
        <end position="161"/>
    </location>
</feature>
<feature type="transmembrane region" description="Helical" evidence="7">
    <location>
        <begin position="173"/>
        <end position="191"/>
    </location>
</feature>
<evidence type="ECO:0000256" key="7">
    <source>
        <dbReference type="RuleBase" id="RU361113"/>
    </source>
</evidence>
<feature type="transmembrane region" description="Helical" evidence="7">
    <location>
        <begin position="112"/>
        <end position="135"/>
    </location>
</feature>
<comment type="subcellular location">
    <subcellularLocation>
        <location evidence="1">Endomembrane system</location>
        <topology evidence="1">Multi-pass membrane protein</topology>
    </subcellularLocation>
    <subcellularLocation>
        <location evidence="7">Lysosome membrane</location>
        <topology evidence="7">Multi-pass membrane protein</topology>
    </subcellularLocation>
</comment>
<comment type="caution">
    <text evidence="8">The sequence shown here is derived from an EMBL/GenBank/DDBJ whole genome shotgun (WGS) entry which is preliminary data.</text>
</comment>
<keyword evidence="9" id="KW-1185">Reference proteome</keyword>
<dbReference type="AlphaFoldDB" id="A0ABD2PN56"/>
<keyword evidence="3" id="KW-0813">Transport</keyword>
<dbReference type="Gene3D" id="1.20.1250.20">
    <property type="entry name" value="MFS general substrate transporter like domains"/>
    <property type="match status" value="1"/>
</dbReference>
<evidence type="ECO:0000256" key="3">
    <source>
        <dbReference type="ARBA" id="ARBA00022448"/>
    </source>
</evidence>
<dbReference type="InterPro" id="IPR003492">
    <property type="entry name" value="Battenin_disease_Cln3"/>
</dbReference>
<feature type="transmembrane region" description="Helical" evidence="7">
    <location>
        <begin position="89"/>
        <end position="106"/>
    </location>
</feature>
<proteinExistence type="inferred from homology"/>
<keyword evidence="4 7" id="KW-0812">Transmembrane</keyword>
<sequence length="399" mass="44696">MAELKWRQLLAFWIFGISNNFIFVIMLSGAMDILKKVQLLNTPQDLHKMVPVNCTPLGTSYILVAKMVPETLFKVLAPFFIQRISFKQVFFSVGLAFSSTFVVAFARSVSFVIFGVILTSLGVGIGTVTFMSLIAFYGNENVAFYSSGTGAAGLVASFYYAGMASKFSPDLTIMITSSVPVLCFLVYMIVLPKSPVGSLPIYEVEEEQEFLLEEEDSLIENQVEPKLVLKFQLIKAMAHLMLAAALVFYFQYLINQALFEYMNFAENYLGLDLPAQYRWYQVLCAAGIFVGRSSVKLVHIRQTWIFTVLQSINFFLILLHLLYPFIPFIWVAFVLIFYEGLISGLAFVNTFHRIAIESPAPFREFTLASASAADTIGILLSAFSGILVHNALCTRLHDD</sequence>
<feature type="transmembrane region" description="Helical" evidence="7">
    <location>
        <begin position="236"/>
        <end position="254"/>
    </location>
</feature>
<evidence type="ECO:0000313" key="8">
    <source>
        <dbReference type="EMBL" id="KAL3308575.1"/>
    </source>
</evidence>
<organism evidence="8 9">
    <name type="scientific">Cichlidogyrus casuarinus</name>
    <dbReference type="NCBI Taxonomy" id="1844966"/>
    <lineage>
        <taxon>Eukaryota</taxon>
        <taxon>Metazoa</taxon>
        <taxon>Spiralia</taxon>
        <taxon>Lophotrochozoa</taxon>
        <taxon>Platyhelminthes</taxon>
        <taxon>Monogenea</taxon>
        <taxon>Monopisthocotylea</taxon>
        <taxon>Dactylogyridea</taxon>
        <taxon>Ancyrocephalidae</taxon>
        <taxon>Cichlidogyrus</taxon>
    </lineage>
</organism>
<evidence type="ECO:0000256" key="5">
    <source>
        <dbReference type="ARBA" id="ARBA00022989"/>
    </source>
</evidence>
<feature type="transmembrane region" description="Helical" evidence="7">
    <location>
        <begin position="303"/>
        <end position="322"/>
    </location>
</feature>
<evidence type="ECO:0000256" key="2">
    <source>
        <dbReference type="ARBA" id="ARBA00007467"/>
    </source>
</evidence>
<comment type="similarity">
    <text evidence="2 7">Belongs to the battenin family.</text>
</comment>
<dbReference type="Pfam" id="PF02487">
    <property type="entry name" value="CLN3"/>
    <property type="match status" value="1"/>
</dbReference>
<dbReference type="SUPFAM" id="SSF103473">
    <property type="entry name" value="MFS general substrate transporter"/>
    <property type="match status" value="1"/>
</dbReference>
<dbReference type="PRINTS" id="PR01315">
    <property type="entry name" value="BATTENIN"/>
</dbReference>
<evidence type="ECO:0000313" key="9">
    <source>
        <dbReference type="Proteomes" id="UP001626550"/>
    </source>
</evidence>
<evidence type="ECO:0000256" key="1">
    <source>
        <dbReference type="ARBA" id="ARBA00004127"/>
    </source>
</evidence>
<dbReference type="PANTHER" id="PTHR10981:SF0">
    <property type="entry name" value="BATTENIN"/>
    <property type="match status" value="1"/>
</dbReference>
<evidence type="ECO:0000256" key="6">
    <source>
        <dbReference type="ARBA" id="ARBA00023136"/>
    </source>
</evidence>
<dbReference type="EMBL" id="JBJKFK010005004">
    <property type="protein sequence ID" value="KAL3308575.1"/>
    <property type="molecule type" value="Genomic_DNA"/>
</dbReference>
<dbReference type="GO" id="GO:0005765">
    <property type="term" value="C:lysosomal membrane"/>
    <property type="evidence" value="ECO:0007669"/>
    <property type="project" value="UniProtKB-SubCell"/>
</dbReference>
<keyword evidence="5 7" id="KW-1133">Transmembrane helix</keyword>
<feature type="transmembrane region" description="Helical" evidence="7">
    <location>
        <begin position="328"/>
        <end position="348"/>
    </location>
</feature>
<keyword evidence="7" id="KW-0458">Lysosome</keyword>
<dbReference type="PANTHER" id="PTHR10981">
    <property type="entry name" value="BATTENIN"/>
    <property type="match status" value="1"/>
</dbReference>
<keyword evidence="6 7" id="KW-0472">Membrane</keyword>
<gene>
    <name evidence="8" type="primary">CLN3_2</name>
    <name evidence="8" type="ORF">Ciccas_012890</name>
</gene>
<name>A0ABD2PN56_9PLAT</name>
<accession>A0ABD2PN56</accession>